<evidence type="ECO:0000313" key="2">
    <source>
        <dbReference type="EMBL" id="EGP89791.1"/>
    </source>
</evidence>
<reference evidence="2 3" key="1">
    <citation type="journal article" date="2011" name="PLoS Genet.">
        <title>Finished genome of the fungal wheat pathogen Mycosphaerella graminicola reveals dispensome structure, chromosome plasticity, and stealth pathogenesis.</title>
        <authorList>
            <person name="Goodwin S.B."/>
            <person name="Ben M'barek S."/>
            <person name="Dhillon B."/>
            <person name="Wittenberg A.H.J."/>
            <person name="Crane C.F."/>
            <person name="Hane J.K."/>
            <person name="Foster A.J."/>
            <person name="Van der Lee T.A.J."/>
            <person name="Grimwood J."/>
            <person name="Aerts A."/>
            <person name="Antoniw J."/>
            <person name="Bailey A."/>
            <person name="Bluhm B."/>
            <person name="Bowler J."/>
            <person name="Bristow J."/>
            <person name="van der Burgt A."/>
            <person name="Canto-Canche B."/>
            <person name="Churchill A.C.L."/>
            <person name="Conde-Ferraez L."/>
            <person name="Cools H.J."/>
            <person name="Coutinho P.M."/>
            <person name="Csukai M."/>
            <person name="Dehal P."/>
            <person name="De Wit P."/>
            <person name="Donzelli B."/>
            <person name="van de Geest H.C."/>
            <person name="van Ham R.C.H.J."/>
            <person name="Hammond-Kosack K.E."/>
            <person name="Henrissat B."/>
            <person name="Kilian A."/>
            <person name="Kobayashi A.K."/>
            <person name="Koopmann E."/>
            <person name="Kourmpetis Y."/>
            <person name="Kuzniar A."/>
            <person name="Lindquist E."/>
            <person name="Lombard V."/>
            <person name="Maliepaard C."/>
            <person name="Martins N."/>
            <person name="Mehrabi R."/>
            <person name="Nap J.P.H."/>
            <person name="Ponomarenko A."/>
            <person name="Rudd J.J."/>
            <person name="Salamov A."/>
            <person name="Schmutz J."/>
            <person name="Schouten H.J."/>
            <person name="Shapiro H."/>
            <person name="Stergiopoulos I."/>
            <person name="Torriani S.F.F."/>
            <person name="Tu H."/>
            <person name="de Vries R.P."/>
            <person name="Waalwijk C."/>
            <person name="Ware S.B."/>
            <person name="Wiebenga A."/>
            <person name="Zwiers L.-H."/>
            <person name="Oliver R.P."/>
            <person name="Grigoriev I.V."/>
            <person name="Kema G.H.J."/>
        </authorList>
    </citation>
    <scope>NUCLEOTIDE SEQUENCE [LARGE SCALE GENOMIC DNA]</scope>
    <source>
        <strain evidence="3">CBS 115943 / IPO323</strain>
    </source>
</reference>
<dbReference type="RefSeq" id="XP_003854815.1">
    <property type="nucleotide sequence ID" value="XM_003854767.1"/>
</dbReference>
<feature type="compositionally biased region" description="Low complexity" evidence="1">
    <location>
        <begin position="67"/>
        <end position="77"/>
    </location>
</feature>
<dbReference type="EMBL" id="CM001197">
    <property type="protein sequence ID" value="EGP89791.1"/>
    <property type="molecule type" value="Genomic_DNA"/>
</dbReference>
<dbReference type="HOGENOM" id="CLU_687375_0_0_1"/>
<dbReference type="AlphaFoldDB" id="F9X243"/>
<dbReference type="KEGG" id="ztr:MYCGRDRAFT_107916"/>
<evidence type="ECO:0000256" key="1">
    <source>
        <dbReference type="SAM" id="MobiDB-lite"/>
    </source>
</evidence>
<dbReference type="OrthoDB" id="5153521at2759"/>
<name>F9X243_ZYMTI</name>
<feature type="compositionally biased region" description="Polar residues" evidence="1">
    <location>
        <begin position="1"/>
        <end position="19"/>
    </location>
</feature>
<dbReference type="Proteomes" id="UP000008062">
    <property type="component" value="Chromosome 2"/>
</dbReference>
<evidence type="ECO:0000313" key="3">
    <source>
        <dbReference type="Proteomes" id="UP000008062"/>
    </source>
</evidence>
<feature type="compositionally biased region" description="Low complexity" evidence="1">
    <location>
        <begin position="94"/>
        <end position="106"/>
    </location>
</feature>
<proteinExistence type="predicted"/>
<sequence length="401" mass="43573">MSTHTTSLSNADLRSNSQPYKRDAAHKHKWALGAVERNQREGGAEGKAKPVKPFPTNIHNSRRRHTATALAASAAKSAKFRPAHPTSDDHPALSSSPSSGSNSESTSDLEADAPEAAEITYTYDHPGGPVAASEILTAALARAVERFEDAETVRLVKGEWDVLDEEGEVVRIGKGGKAVGGGGKKMVAPPTQGGVKARDVDEDWEVVGTLAWPAYAALGGVQFGVVKAAHGRERFDDSTRDLLMVEGRSPLVAIAQCFHRGGEGFHRVVKIWAASANRVVPSILSVTNDRDKSQAQRDDLRHHYLAIPTSLGRYSMLLSRVKKTKFEVCAKGRGIWPPLSSTLHGVARCTLLALKLATLHFTSFDIYSIPEVFSFQRRTPHEDGSGRRIFDSCLRLRFDVP</sequence>
<dbReference type="InParanoid" id="F9X243"/>
<organism evidence="2 3">
    <name type="scientific">Zymoseptoria tritici (strain CBS 115943 / IPO323)</name>
    <name type="common">Speckled leaf blotch fungus</name>
    <name type="synonym">Septoria tritici</name>
    <dbReference type="NCBI Taxonomy" id="336722"/>
    <lineage>
        <taxon>Eukaryota</taxon>
        <taxon>Fungi</taxon>
        <taxon>Dikarya</taxon>
        <taxon>Ascomycota</taxon>
        <taxon>Pezizomycotina</taxon>
        <taxon>Dothideomycetes</taxon>
        <taxon>Dothideomycetidae</taxon>
        <taxon>Mycosphaerellales</taxon>
        <taxon>Mycosphaerellaceae</taxon>
        <taxon>Zymoseptoria</taxon>
    </lineage>
</organism>
<feature type="region of interest" description="Disordered" evidence="1">
    <location>
        <begin position="1"/>
        <end position="111"/>
    </location>
</feature>
<keyword evidence="3" id="KW-1185">Reference proteome</keyword>
<gene>
    <name evidence="2" type="ORF">MYCGRDRAFT_107916</name>
</gene>
<feature type="compositionally biased region" description="Basic and acidic residues" evidence="1">
    <location>
        <begin position="37"/>
        <end position="48"/>
    </location>
</feature>
<accession>F9X243</accession>
<dbReference type="eggNOG" id="ENOG502SF0B">
    <property type="taxonomic scope" value="Eukaryota"/>
</dbReference>
<dbReference type="GeneID" id="13396000"/>
<protein>
    <submittedName>
        <fullName evidence="2">Uncharacterized protein</fullName>
    </submittedName>
</protein>